<reference evidence="1" key="1">
    <citation type="journal article" date="2012" name="PLoS Genet.">
        <title>Comparative analysis of the genomes of two field isolates of the rice blast fungus Magnaporthe oryzae.</title>
        <authorList>
            <person name="Xue M."/>
            <person name="Yang J."/>
            <person name="Li Z."/>
            <person name="Hu S."/>
            <person name="Yao N."/>
            <person name="Dean R.A."/>
            <person name="Zhao W."/>
            <person name="Shen M."/>
            <person name="Zhang H."/>
            <person name="Li C."/>
            <person name="Liu L."/>
            <person name="Cao L."/>
            <person name="Xu X."/>
            <person name="Xing Y."/>
            <person name="Hsiang T."/>
            <person name="Zhang Z."/>
            <person name="Xu J.R."/>
            <person name="Peng Y.L."/>
        </authorList>
    </citation>
    <scope>NUCLEOTIDE SEQUENCE</scope>
    <source>
        <strain evidence="1">Y34</strain>
    </source>
</reference>
<gene>
    <name evidence="1" type="ORF">OOU_Y34scaffold00880g1</name>
</gene>
<feature type="non-terminal residue" evidence="1">
    <location>
        <position position="1"/>
    </location>
</feature>
<dbReference type="AlphaFoldDB" id="A0AA97NP97"/>
<protein>
    <submittedName>
        <fullName evidence="1">Uncharacterized protein</fullName>
    </submittedName>
</protein>
<name>A0AA97NP97_PYRO3</name>
<dbReference type="Proteomes" id="UP000011086">
    <property type="component" value="Unassembled WGS sequence"/>
</dbReference>
<proteinExistence type="predicted"/>
<evidence type="ECO:0000313" key="1">
    <source>
        <dbReference type="EMBL" id="ELQ33786.1"/>
    </source>
</evidence>
<dbReference type="EMBL" id="JH793472">
    <property type="protein sequence ID" value="ELQ33786.1"/>
    <property type="molecule type" value="Genomic_DNA"/>
</dbReference>
<sequence length="129" mass="14481">ESLTGRPQVRTFNPNGHNEVVSRTIIAARGRRPKKLYESSVEMRANTSQCFFNSISGYVPRWRVKCFVAPREPFAGDVRQSAGRIADLGFNVQQEQSNNAFIIVGFIVHHAVEATNSKVHWDSAFCQSV</sequence>
<organism evidence="1">
    <name type="scientific">Pyricularia oryzae (strain Y34)</name>
    <name type="common">Rice blast fungus</name>
    <name type="synonym">Magnaporthe oryzae</name>
    <dbReference type="NCBI Taxonomy" id="1143189"/>
    <lineage>
        <taxon>Eukaryota</taxon>
        <taxon>Fungi</taxon>
        <taxon>Dikarya</taxon>
        <taxon>Ascomycota</taxon>
        <taxon>Pezizomycotina</taxon>
        <taxon>Sordariomycetes</taxon>
        <taxon>Sordariomycetidae</taxon>
        <taxon>Magnaporthales</taxon>
        <taxon>Pyriculariaceae</taxon>
        <taxon>Pyricularia</taxon>
    </lineage>
</organism>
<accession>A0AA97NP97</accession>